<dbReference type="AlphaFoldDB" id="A0A1F8B9Q8"/>
<dbReference type="STRING" id="1802517.A2892_01945"/>
<comment type="caution">
    <text evidence="1">The sequence shown here is derived from an EMBL/GenBank/DDBJ whole genome shotgun (WGS) entry which is preliminary data.</text>
</comment>
<sequence>MQNEYKGLIFTKHAIKRMRERGIKQGDVWATWRFPDKSRYESLKGVWVYQRTFANQEIEVVVKKNDKGKWLILSVWLEKPLKRKVVKKVSLVRQILKLLKKSPFGCYMRTQLSLL</sequence>
<dbReference type="EMBL" id="MGHD01000003">
    <property type="protein sequence ID" value="OGM60784.1"/>
    <property type="molecule type" value="Genomic_DNA"/>
</dbReference>
<proteinExistence type="predicted"/>
<name>A0A1F8B9Q8_9BACT</name>
<protein>
    <recommendedName>
        <fullName evidence="3">DUF4258 domain-containing protein</fullName>
    </recommendedName>
</protein>
<gene>
    <name evidence="1" type="ORF">A2892_01945</name>
</gene>
<reference evidence="1 2" key="1">
    <citation type="journal article" date="2016" name="Nat. Commun.">
        <title>Thousands of microbial genomes shed light on interconnected biogeochemical processes in an aquifer system.</title>
        <authorList>
            <person name="Anantharaman K."/>
            <person name="Brown C.T."/>
            <person name="Hug L.A."/>
            <person name="Sharon I."/>
            <person name="Castelle C.J."/>
            <person name="Probst A.J."/>
            <person name="Thomas B.C."/>
            <person name="Singh A."/>
            <person name="Wilkins M.J."/>
            <person name="Karaoz U."/>
            <person name="Brodie E.L."/>
            <person name="Williams K.H."/>
            <person name="Hubbard S.S."/>
            <person name="Banfield J.F."/>
        </authorList>
    </citation>
    <scope>NUCLEOTIDE SEQUENCE [LARGE SCALE GENOMIC DNA]</scope>
</reference>
<evidence type="ECO:0000313" key="1">
    <source>
        <dbReference type="EMBL" id="OGM60784.1"/>
    </source>
</evidence>
<evidence type="ECO:0008006" key="3">
    <source>
        <dbReference type="Google" id="ProtNLM"/>
    </source>
</evidence>
<organism evidence="1 2">
    <name type="scientific">Candidatus Woesebacteria bacterium RIFCSPLOWO2_01_FULL_39_10b</name>
    <dbReference type="NCBI Taxonomy" id="1802517"/>
    <lineage>
        <taxon>Bacteria</taxon>
        <taxon>Candidatus Woeseibacteriota</taxon>
    </lineage>
</organism>
<dbReference type="Pfam" id="PF14076">
    <property type="entry name" value="DUF4258"/>
    <property type="match status" value="1"/>
</dbReference>
<dbReference type="InterPro" id="IPR025354">
    <property type="entry name" value="DUF4258"/>
</dbReference>
<accession>A0A1F8B9Q8</accession>
<evidence type="ECO:0000313" key="2">
    <source>
        <dbReference type="Proteomes" id="UP000176404"/>
    </source>
</evidence>
<dbReference type="Proteomes" id="UP000176404">
    <property type="component" value="Unassembled WGS sequence"/>
</dbReference>